<evidence type="ECO:0000313" key="3">
    <source>
        <dbReference type="Proteomes" id="UP001549111"/>
    </source>
</evidence>
<reference evidence="2 3" key="1">
    <citation type="submission" date="2024-06" db="EMBL/GenBank/DDBJ databases">
        <title>Genomic Encyclopedia of Type Strains, Phase IV (KMG-IV): sequencing the most valuable type-strain genomes for metagenomic binning, comparative biology and taxonomic classification.</title>
        <authorList>
            <person name="Goeker M."/>
        </authorList>
    </citation>
    <scope>NUCLEOTIDE SEQUENCE [LARGE SCALE GENOMIC DNA]</scope>
    <source>
        <strain evidence="2 3">D-501</strain>
    </source>
</reference>
<comment type="caution">
    <text evidence="2">The sequence shown here is derived from an EMBL/GenBank/DDBJ whole genome shotgun (WGS) entry which is preliminary data.</text>
</comment>
<dbReference type="SUPFAM" id="SSF56300">
    <property type="entry name" value="Metallo-dependent phosphatases"/>
    <property type="match status" value="1"/>
</dbReference>
<protein>
    <submittedName>
        <fullName evidence="2">Phosphodiesterase</fullName>
    </submittedName>
</protein>
<name>A0ABV2IS38_9BURK</name>
<organism evidence="2 3">
    <name type="scientific">Sphaerotilus sulfidivorans</name>
    <dbReference type="NCBI Taxonomy" id="639200"/>
    <lineage>
        <taxon>Bacteria</taxon>
        <taxon>Pseudomonadati</taxon>
        <taxon>Pseudomonadota</taxon>
        <taxon>Betaproteobacteria</taxon>
        <taxon>Burkholderiales</taxon>
        <taxon>Sphaerotilaceae</taxon>
        <taxon>Sphaerotilus</taxon>
    </lineage>
</organism>
<dbReference type="Gene3D" id="3.60.21.10">
    <property type="match status" value="1"/>
</dbReference>
<dbReference type="Pfam" id="PF00149">
    <property type="entry name" value="Metallophos"/>
    <property type="match status" value="1"/>
</dbReference>
<dbReference type="RefSeq" id="WP_180692995.1">
    <property type="nucleotide sequence ID" value="NZ_JACCPY010000030.1"/>
</dbReference>
<dbReference type="Proteomes" id="UP001549111">
    <property type="component" value="Unassembled WGS sequence"/>
</dbReference>
<gene>
    <name evidence="2" type="ORF">ABIC99_003605</name>
</gene>
<dbReference type="EMBL" id="JBEPLS010000023">
    <property type="protein sequence ID" value="MET3605771.1"/>
    <property type="molecule type" value="Genomic_DNA"/>
</dbReference>
<evidence type="ECO:0000313" key="2">
    <source>
        <dbReference type="EMBL" id="MET3605771.1"/>
    </source>
</evidence>
<sequence>MKAPREAEGPSGEPAGAGTAGLAAAPGAIWLCGDVHGRFEHLIDAVLQPPPGQRPAAIVLLGDVQASRPLELELAAILLHTEVWFIHGNHDTDSDADHDHLFGSALAGRNLHGRVVEVAGVRIAGLGGVFRGQVWSPPSPWQFETARAYTAWAGRGNRWRGGLPRRHRSTIFPAEVQTLGRQRAEVLVTHEAPSVHPHGFAVIDELARDLGVRRAFHGHQHDRRDYRAEWPRLGFEAHGVGLRGITALDGRVIRAGDLDRPWTTDSSHNPG</sequence>
<feature type="domain" description="Calcineurin-like phosphoesterase" evidence="1">
    <location>
        <begin position="29"/>
        <end position="222"/>
    </location>
</feature>
<dbReference type="InterPro" id="IPR029052">
    <property type="entry name" value="Metallo-depent_PP-like"/>
</dbReference>
<accession>A0ABV2IS38</accession>
<dbReference type="InterPro" id="IPR004843">
    <property type="entry name" value="Calcineurin-like_PHP"/>
</dbReference>
<proteinExistence type="predicted"/>
<keyword evidence="3" id="KW-1185">Reference proteome</keyword>
<evidence type="ECO:0000259" key="1">
    <source>
        <dbReference type="Pfam" id="PF00149"/>
    </source>
</evidence>